<feature type="region of interest" description="Disordered" evidence="1">
    <location>
        <begin position="180"/>
        <end position="205"/>
    </location>
</feature>
<sequence>MLHTVVQTSRIAGHHLSEGALIGHRPFLPMSATTNDMSMRDGGVVSTPADPGKFSSAGVPTLEDTIVQNNGAEAALGARLASVDIYAVGALLHSLNLEFRESARLDRQAARDCDIAAQSAAAKALRASGLCQLVGTVLTSTFAIAGAGVNLKGASKAQARFQKEVGDSTALNKTSLQADLGKRDTKLASEPPQRVGESPGVDPTSIQSAQLAGQQTTMIWSSVATGITEVGKLGGAGSNMGATIEQEKKAKLEAEGTKMRSRAEDESEFKSAYEKMIQDVLEKLSEVRRAEAETMSKIANMG</sequence>
<evidence type="ECO:0000313" key="2">
    <source>
        <dbReference type="EMBL" id="SFL16928.1"/>
    </source>
</evidence>
<keyword evidence="3" id="KW-1185">Reference proteome</keyword>
<dbReference type="Proteomes" id="UP000323300">
    <property type="component" value="Unassembled WGS sequence"/>
</dbReference>
<gene>
    <name evidence="2" type="ORF">SAMN04488498_1465</name>
</gene>
<organism evidence="2 3">
    <name type="scientific">Neomesorhizobium albiziae</name>
    <dbReference type="NCBI Taxonomy" id="335020"/>
    <lineage>
        <taxon>Bacteria</taxon>
        <taxon>Pseudomonadati</taxon>
        <taxon>Pseudomonadota</taxon>
        <taxon>Alphaproteobacteria</taxon>
        <taxon>Hyphomicrobiales</taxon>
        <taxon>Phyllobacteriaceae</taxon>
        <taxon>Neomesorhizobium</taxon>
    </lineage>
</organism>
<dbReference type="RefSeq" id="WP_149764312.1">
    <property type="nucleotide sequence ID" value="NZ_BSPE01000051.1"/>
</dbReference>
<dbReference type="AlphaFoldDB" id="A0A1I4FG82"/>
<evidence type="ECO:0000313" key="3">
    <source>
        <dbReference type="Proteomes" id="UP000323300"/>
    </source>
</evidence>
<dbReference type="EMBL" id="FOSL01000046">
    <property type="protein sequence ID" value="SFL16928.1"/>
    <property type="molecule type" value="Genomic_DNA"/>
</dbReference>
<proteinExistence type="predicted"/>
<reference evidence="2 3" key="1">
    <citation type="submission" date="2016-10" db="EMBL/GenBank/DDBJ databases">
        <authorList>
            <person name="Varghese N."/>
            <person name="Submissions S."/>
        </authorList>
    </citation>
    <scope>NUCLEOTIDE SEQUENCE [LARGE SCALE GENOMIC DNA]</scope>
    <source>
        <strain evidence="2 3">DSM 21822</strain>
    </source>
</reference>
<evidence type="ECO:0000256" key="1">
    <source>
        <dbReference type="SAM" id="MobiDB-lite"/>
    </source>
</evidence>
<name>A0A1I4FG82_9HYPH</name>
<dbReference type="OrthoDB" id="8452344at2"/>
<protein>
    <submittedName>
        <fullName evidence="2">Uncharacterized protein</fullName>
    </submittedName>
</protein>
<accession>A0A1I4FG82</accession>